<sequence length="263" mass="29606">MPKRSGVWAAAAMAFAVFVLAGLRILSILTDDRENRTAVSEVREIFTSAVAESDVTESAVTESAVAESGATGRPSTMPQNIRSPLDRLRDINPDIVGWIRIPGTSIDYPVVQGRDNAFYLTHDVKRQENRNGSIFLDYRNIPGADRHLVLYGHNMKNGTMFAELLRYESRSFLARHPVVELTLLGDQTRWEIFSVHFTDVRHDYIRVDFTGDDDFKAFVDDLASRSLHPARVRPNENDTILTLSTCSARGEDSRFAVHARLLR</sequence>
<gene>
    <name evidence="5" type="ORF">BLM47_07140</name>
</gene>
<keyword evidence="4" id="KW-0812">Transmembrane</keyword>
<keyword evidence="1" id="KW-0378">Hydrolase</keyword>
<comment type="caution">
    <text evidence="5">The sequence shown here is derived from an EMBL/GenBank/DDBJ whole genome shotgun (WGS) entry which is preliminary data.</text>
</comment>
<dbReference type="NCBIfam" id="TIGR03064">
    <property type="entry name" value="sortase_srtB"/>
    <property type="match status" value="1"/>
</dbReference>
<feature type="active site" description="Proton donor/acceptor" evidence="2">
    <location>
        <position position="153"/>
    </location>
</feature>
<evidence type="ECO:0000256" key="2">
    <source>
        <dbReference type="PIRSR" id="PIRSR605754-1"/>
    </source>
</evidence>
<dbReference type="Gene3D" id="2.40.260.10">
    <property type="entry name" value="Sortase"/>
    <property type="match status" value="1"/>
</dbReference>
<feature type="transmembrane region" description="Helical" evidence="4">
    <location>
        <begin position="6"/>
        <end position="26"/>
    </location>
</feature>
<proteinExistence type="predicted"/>
<dbReference type="SUPFAM" id="SSF63817">
    <property type="entry name" value="Sortase"/>
    <property type="match status" value="1"/>
</dbReference>
<feature type="active site" description="Acyl-thioester intermediate" evidence="2">
    <location>
        <position position="246"/>
    </location>
</feature>
<evidence type="ECO:0000313" key="6">
    <source>
        <dbReference type="Proteomes" id="UP000243688"/>
    </source>
</evidence>
<dbReference type="InterPro" id="IPR009835">
    <property type="entry name" value="SrtB"/>
</dbReference>
<feature type="region of interest" description="Disordered" evidence="3">
    <location>
        <begin position="61"/>
        <end position="84"/>
    </location>
</feature>
<reference evidence="5 6" key="1">
    <citation type="submission" date="2016-12" db="EMBL/GenBank/DDBJ databases">
        <title>Candidatus Reconcilibacillus cellulovorans genome.</title>
        <authorList>
            <person name="Kolinko S."/>
            <person name="Wu Y.-W."/>
            <person name="Tachea F."/>
            <person name="Denzel E."/>
            <person name="Hiras J."/>
            <person name="Baecker N."/>
            <person name="Chan L.J."/>
            <person name="Eichorst S.A."/>
            <person name="Frey D."/>
            <person name="Adams P.D."/>
            <person name="Pray T."/>
            <person name="Tanjore D."/>
            <person name="Petzold C.J."/>
            <person name="Gladden J.M."/>
            <person name="Simmons B.A."/>
            <person name="Singer S.W."/>
        </authorList>
    </citation>
    <scope>NUCLEOTIDE SEQUENCE [LARGE SCALE GENOMIC DNA]</scope>
    <source>
        <strain evidence="5">JTherm</strain>
    </source>
</reference>
<protein>
    <submittedName>
        <fullName evidence="5">SrtB family sortase</fullName>
    </submittedName>
</protein>
<dbReference type="EMBL" id="MOXJ01000014">
    <property type="protein sequence ID" value="PDO10493.1"/>
    <property type="molecule type" value="Genomic_DNA"/>
</dbReference>
<keyword evidence="4" id="KW-0472">Membrane</keyword>
<dbReference type="CDD" id="cd05826">
    <property type="entry name" value="Sortase_B"/>
    <property type="match status" value="1"/>
</dbReference>
<accession>A0A2A6E0H3</accession>
<evidence type="ECO:0000313" key="5">
    <source>
        <dbReference type="EMBL" id="PDO10493.1"/>
    </source>
</evidence>
<dbReference type="GO" id="GO:0016787">
    <property type="term" value="F:hydrolase activity"/>
    <property type="evidence" value="ECO:0007669"/>
    <property type="project" value="UniProtKB-KW"/>
</dbReference>
<keyword evidence="4" id="KW-1133">Transmembrane helix</keyword>
<name>A0A2A6E0H3_9BACL</name>
<evidence type="ECO:0000256" key="4">
    <source>
        <dbReference type="SAM" id="Phobius"/>
    </source>
</evidence>
<evidence type="ECO:0000256" key="3">
    <source>
        <dbReference type="SAM" id="MobiDB-lite"/>
    </source>
</evidence>
<dbReference type="AlphaFoldDB" id="A0A2A6E0H3"/>
<dbReference type="InterPro" id="IPR023365">
    <property type="entry name" value="Sortase_dom-sf"/>
</dbReference>
<dbReference type="Proteomes" id="UP000243688">
    <property type="component" value="Unassembled WGS sequence"/>
</dbReference>
<feature type="compositionally biased region" description="Polar residues" evidence="3">
    <location>
        <begin position="73"/>
        <end position="82"/>
    </location>
</feature>
<dbReference type="InterPro" id="IPR005754">
    <property type="entry name" value="Sortase"/>
</dbReference>
<evidence type="ECO:0000256" key="1">
    <source>
        <dbReference type="ARBA" id="ARBA00022801"/>
    </source>
</evidence>
<dbReference type="Pfam" id="PF04203">
    <property type="entry name" value="Sortase"/>
    <property type="match status" value="1"/>
</dbReference>
<organism evidence="5 6">
    <name type="scientific">Candidatus Reconcilbacillus cellulovorans</name>
    <dbReference type="NCBI Taxonomy" id="1906605"/>
    <lineage>
        <taxon>Bacteria</taxon>
        <taxon>Bacillati</taxon>
        <taxon>Bacillota</taxon>
        <taxon>Bacilli</taxon>
        <taxon>Bacillales</taxon>
        <taxon>Paenibacillaceae</taxon>
        <taxon>Candidatus Reconcilbacillus</taxon>
    </lineage>
</organism>